<feature type="transmembrane region" description="Helical" evidence="1">
    <location>
        <begin position="161"/>
        <end position="181"/>
    </location>
</feature>
<protein>
    <submittedName>
        <fullName evidence="2">Uncharacterized protein</fullName>
    </submittedName>
</protein>
<keyword evidence="1" id="KW-0472">Membrane</keyword>
<evidence type="ECO:0000256" key="1">
    <source>
        <dbReference type="SAM" id="Phobius"/>
    </source>
</evidence>
<sequence>MKIKRLLDIKKISKSNNYNFSQLATSGEIELETKIQELTSLLETTHLTKDQIRHYQSRISQAFENAVFSENPIKPFEKLDQNHNLSREELLDGFEKLLSQNQIDSELGRKYIRKNAFQKIIVCLIATVLIAAGFAMIIMPAPPSFELFTIFYFNPNDGVTVMDLVSLLIILSGVFLFVLTFSKK</sequence>
<keyword evidence="3" id="KW-1185">Reference proteome</keyword>
<feature type="transmembrane region" description="Helical" evidence="1">
    <location>
        <begin position="120"/>
        <end position="141"/>
    </location>
</feature>
<accession>A0A4R5DEQ3</accession>
<reference evidence="2 3" key="1">
    <citation type="submission" date="2019-03" db="EMBL/GenBank/DDBJ databases">
        <title>Dyadobacter AR-3-6 sp. nov., isolated from arctic soil.</title>
        <authorList>
            <person name="Chaudhary D.K."/>
        </authorList>
    </citation>
    <scope>NUCLEOTIDE SEQUENCE [LARGE SCALE GENOMIC DNA]</scope>
    <source>
        <strain evidence="2 3">AR-3-6</strain>
    </source>
</reference>
<keyword evidence="1" id="KW-0812">Transmembrane</keyword>
<keyword evidence="1" id="KW-1133">Transmembrane helix</keyword>
<proteinExistence type="predicted"/>
<dbReference type="AlphaFoldDB" id="A0A4R5DEQ3"/>
<dbReference type="EMBL" id="SMFL01000016">
    <property type="protein sequence ID" value="TDE10224.1"/>
    <property type="molecule type" value="Genomic_DNA"/>
</dbReference>
<dbReference type="Proteomes" id="UP000294850">
    <property type="component" value="Unassembled WGS sequence"/>
</dbReference>
<evidence type="ECO:0000313" key="2">
    <source>
        <dbReference type="EMBL" id="TDE10224.1"/>
    </source>
</evidence>
<comment type="caution">
    <text evidence="2">The sequence shown here is derived from an EMBL/GenBank/DDBJ whole genome shotgun (WGS) entry which is preliminary data.</text>
</comment>
<dbReference type="OrthoDB" id="663655at2"/>
<gene>
    <name evidence="2" type="ORF">E0F88_28430</name>
</gene>
<organism evidence="2 3">
    <name type="scientific">Dyadobacter psychrotolerans</name>
    <dbReference type="NCBI Taxonomy" id="2541721"/>
    <lineage>
        <taxon>Bacteria</taxon>
        <taxon>Pseudomonadati</taxon>
        <taxon>Bacteroidota</taxon>
        <taxon>Cytophagia</taxon>
        <taxon>Cytophagales</taxon>
        <taxon>Spirosomataceae</taxon>
        <taxon>Dyadobacter</taxon>
    </lineage>
</organism>
<name>A0A4R5DEQ3_9BACT</name>
<dbReference type="RefSeq" id="WP_131961732.1">
    <property type="nucleotide sequence ID" value="NZ_SMFL01000016.1"/>
</dbReference>
<evidence type="ECO:0000313" key="3">
    <source>
        <dbReference type="Proteomes" id="UP000294850"/>
    </source>
</evidence>